<dbReference type="AlphaFoldDB" id="A0A6N8EEN8"/>
<evidence type="ECO:0000313" key="2">
    <source>
        <dbReference type="EMBL" id="MTW22695.1"/>
    </source>
</evidence>
<keyword evidence="3" id="KW-1185">Reference proteome</keyword>
<evidence type="ECO:0000256" key="1">
    <source>
        <dbReference type="SAM" id="MobiDB-lite"/>
    </source>
</evidence>
<feature type="region of interest" description="Disordered" evidence="1">
    <location>
        <begin position="1"/>
        <end position="70"/>
    </location>
</feature>
<feature type="compositionally biased region" description="Basic and acidic residues" evidence="1">
    <location>
        <begin position="52"/>
        <end position="70"/>
    </location>
</feature>
<feature type="compositionally biased region" description="Basic and acidic residues" evidence="1">
    <location>
        <begin position="1"/>
        <end position="11"/>
    </location>
</feature>
<comment type="caution">
    <text evidence="2">The sequence shown here is derived from an EMBL/GenBank/DDBJ whole genome shotgun (WGS) entry which is preliminary data.</text>
</comment>
<reference evidence="2 3" key="1">
    <citation type="submission" date="2019-11" db="EMBL/GenBank/DDBJ databases">
        <title>Whole-genome sequence of the anaerobic purple sulfur bacterium Allochromatium palmeri DSM 15591.</title>
        <authorList>
            <person name="Kyndt J.A."/>
            <person name="Meyer T.E."/>
        </authorList>
    </citation>
    <scope>NUCLEOTIDE SEQUENCE [LARGE SCALE GENOMIC DNA]</scope>
    <source>
        <strain evidence="2 3">DSM 15591</strain>
    </source>
</reference>
<dbReference type="Proteomes" id="UP000434044">
    <property type="component" value="Unassembled WGS sequence"/>
</dbReference>
<dbReference type="RefSeq" id="WP_155451259.1">
    <property type="nucleotide sequence ID" value="NZ_WNKT01000049.1"/>
</dbReference>
<name>A0A6N8EEN8_9GAMM</name>
<accession>A0A6N8EEN8</accession>
<dbReference type="EMBL" id="WNKT01000049">
    <property type="protein sequence ID" value="MTW22695.1"/>
    <property type="molecule type" value="Genomic_DNA"/>
</dbReference>
<proteinExistence type="predicted"/>
<protein>
    <submittedName>
        <fullName evidence="2">Uncharacterized protein</fullName>
    </submittedName>
</protein>
<gene>
    <name evidence="2" type="ORF">GJ668_16635</name>
</gene>
<evidence type="ECO:0000313" key="3">
    <source>
        <dbReference type="Proteomes" id="UP000434044"/>
    </source>
</evidence>
<organism evidence="2 3">
    <name type="scientific">Allochromatium palmeri</name>
    <dbReference type="NCBI Taxonomy" id="231048"/>
    <lineage>
        <taxon>Bacteria</taxon>
        <taxon>Pseudomonadati</taxon>
        <taxon>Pseudomonadota</taxon>
        <taxon>Gammaproteobacteria</taxon>
        <taxon>Chromatiales</taxon>
        <taxon>Chromatiaceae</taxon>
        <taxon>Allochromatium</taxon>
    </lineage>
</organism>
<sequence>MSQDTEPKVDAGPEATTAEVPAAKPKPGAKPTAARTAIRRTAKRSAPAARTESTRPYDADYRSGHRVWPD</sequence>
<feature type="compositionally biased region" description="Low complexity" evidence="1">
    <location>
        <begin position="21"/>
        <end position="36"/>
    </location>
</feature>